<dbReference type="SUPFAM" id="SSF118290">
    <property type="entry name" value="WRKY DNA-binding domain"/>
    <property type="match status" value="2"/>
</dbReference>
<dbReference type="Pfam" id="PF03106">
    <property type="entry name" value="WRKY"/>
    <property type="match status" value="2"/>
</dbReference>
<feature type="region of interest" description="Disordered" evidence="6">
    <location>
        <begin position="113"/>
        <end position="215"/>
    </location>
</feature>
<evidence type="ECO:0000313" key="9">
    <source>
        <dbReference type="Proteomes" id="UP001341281"/>
    </source>
</evidence>
<dbReference type="PANTHER" id="PTHR31221">
    <property type="entry name" value="WRKY TRANSCRIPTION FACTOR PROTEIN 1-RELATED"/>
    <property type="match status" value="1"/>
</dbReference>
<dbReference type="PANTHER" id="PTHR31221:SF366">
    <property type="entry name" value="OS05G0583000 PROTEIN"/>
    <property type="match status" value="1"/>
</dbReference>
<evidence type="ECO:0000259" key="7">
    <source>
        <dbReference type="PROSITE" id="PS50811"/>
    </source>
</evidence>
<feature type="domain" description="WRKY" evidence="7">
    <location>
        <begin position="223"/>
        <end position="322"/>
    </location>
</feature>
<dbReference type="PROSITE" id="PS50811">
    <property type="entry name" value="WRKY"/>
    <property type="match status" value="1"/>
</dbReference>
<keyword evidence="3" id="KW-0238">DNA-binding</keyword>
<dbReference type="GO" id="GO:0005634">
    <property type="term" value="C:nucleus"/>
    <property type="evidence" value="ECO:0007669"/>
    <property type="project" value="UniProtKB-SubCell"/>
</dbReference>
<feature type="compositionally biased region" description="Basic and acidic residues" evidence="6">
    <location>
        <begin position="191"/>
        <end position="215"/>
    </location>
</feature>
<evidence type="ECO:0000256" key="5">
    <source>
        <dbReference type="ARBA" id="ARBA00023242"/>
    </source>
</evidence>
<reference evidence="8 9" key="1">
    <citation type="submission" date="2024-02" db="EMBL/GenBank/DDBJ databases">
        <title>High-quality chromosome-scale genome assembly of Pensacola bahiagrass (Paspalum notatum Flugge var. saurae).</title>
        <authorList>
            <person name="Vega J.M."/>
            <person name="Podio M."/>
            <person name="Orjuela J."/>
            <person name="Siena L.A."/>
            <person name="Pessino S.C."/>
            <person name="Combes M.C."/>
            <person name="Mariac C."/>
            <person name="Albertini E."/>
            <person name="Pupilli F."/>
            <person name="Ortiz J.P.A."/>
            <person name="Leblanc O."/>
        </authorList>
    </citation>
    <scope>NUCLEOTIDE SEQUENCE [LARGE SCALE GENOMIC DNA]</scope>
    <source>
        <strain evidence="8">R1</strain>
        <tissue evidence="8">Leaf</tissue>
    </source>
</reference>
<dbReference type="EMBL" id="CP144754">
    <property type="protein sequence ID" value="WVZ99737.1"/>
    <property type="molecule type" value="Genomic_DNA"/>
</dbReference>
<dbReference type="GO" id="GO:0043565">
    <property type="term" value="F:sequence-specific DNA binding"/>
    <property type="evidence" value="ECO:0007669"/>
    <property type="project" value="InterPro"/>
</dbReference>
<comment type="subcellular location">
    <subcellularLocation>
        <location evidence="1">Nucleus</location>
    </subcellularLocation>
</comment>
<dbReference type="Gene3D" id="2.20.25.80">
    <property type="entry name" value="WRKY domain"/>
    <property type="match status" value="2"/>
</dbReference>
<keyword evidence="2" id="KW-0805">Transcription regulation</keyword>
<dbReference type="Proteomes" id="UP001341281">
    <property type="component" value="Chromosome 10"/>
</dbReference>
<feature type="compositionally biased region" description="Low complexity" evidence="6">
    <location>
        <begin position="120"/>
        <end position="142"/>
    </location>
</feature>
<name>A0AAQ3V0Q0_PASNO</name>
<evidence type="ECO:0000256" key="6">
    <source>
        <dbReference type="SAM" id="MobiDB-lite"/>
    </source>
</evidence>
<dbReference type="InterPro" id="IPR003657">
    <property type="entry name" value="WRKY_dom"/>
</dbReference>
<keyword evidence="5" id="KW-0539">Nucleus</keyword>
<dbReference type="InterPro" id="IPR036576">
    <property type="entry name" value="WRKY_dom_sf"/>
</dbReference>
<dbReference type="GO" id="GO:0003700">
    <property type="term" value="F:DNA-binding transcription factor activity"/>
    <property type="evidence" value="ECO:0007669"/>
    <property type="project" value="InterPro"/>
</dbReference>
<protein>
    <recommendedName>
        <fullName evidence="7">WRKY domain-containing protein</fullName>
    </recommendedName>
</protein>
<keyword evidence="9" id="KW-1185">Reference proteome</keyword>
<proteinExistence type="predicted"/>
<evidence type="ECO:0000313" key="8">
    <source>
        <dbReference type="EMBL" id="WVZ99737.1"/>
    </source>
</evidence>
<organism evidence="8 9">
    <name type="scientific">Paspalum notatum var. saurae</name>
    <dbReference type="NCBI Taxonomy" id="547442"/>
    <lineage>
        <taxon>Eukaryota</taxon>
        <taxon>Viridiplantae</taxon>
        <taxon>Streptophyta</taxon>
        <taxon>Embryophyta</taxon>
        <taxon>Tracheophyta</taxon>
        <taxon>Spermatophyta</taxon>
        <taxon>Magnoliopsida</taxon>
        <taxon>Liliopsida</taxon>
        <taxon>Poales</taxon>
        <taxon>Poaceae</taxon>
        <taxon>PACMAD clade</taxon>
        <taxon>Panicoideae</taxon>
        <taxon>Andropogonodae</taxon>
        <taxon>Paspaleae</taxon>
        <taxon>Paspalinae</taxon>
        <taxon>Paspalum</taxon>
    </lineage>
</organism>
<evidence type="ECO:0000256" key="4">
    <source>
        <dbReference type="ARBA" id="ARBA00023163"/>
    </source>
</evidence>
<accession>A0AAQ3V0Q0</accession>
<dbReference type="AlphaFoldDB" id="A0AAQ3V0Q0"/>
<evidence type="ECO:0000256" key="3">
    <source>
        <dbReference type="ARBA" id="ARBA00023125"/>
    </source>
</evidence>
<dbReference type="InterPro" id="IPR044810">
    <property type="entry name" value="WRKY_plant"/>
</dbReference>
<feature type="compositionally biased region" description="Acidic residues" evidence="6">
    <location>
        <begin position="166"/>
        <end position="180"/>
    </location>
</feature>
<gene>
    <name evidence="8" type="ORF">U9M48_044996</name>
</gene>
<dbReference type="SMART" id="SM00774">
    <property type="entry name" value="WRKY"/>
    <property type="match status" value="1"/>
</dbReference>
<evidence type="ECO:0000256" key="2">
    <source>
        <dbReference type="ARBA" id="ARBA00023015"/>
    </source>
</evidence>
<evidence type="ECO:0000256" key="1">
    <source>
        <dbReference type="ARBA" id="ARBA00004123"/>
    </source>
</evidence>
<sequence length="371" mass="40601">MSGGGTRGAHHDDGIVHGDPAAAGFTAAAFAAHDDDDFFFHSPPWTGGGGDGLMMATPYSSITDYLQGFMDPAAGLLPAQLDDDAPPRRVVGDDDDAAVKKQEMAALAAPARLGRHGDAGHQQAAGAPVTPNSSSVRSSSTSCEAGPGDDEQRRRRCKRRSSRQDPEEETEQQEVDDAEEGSINIAAAPAADDRNCKRSEEHKRGETATKKPREPRVAFMTRSEVDHLEDGYRWRKYGQKTVKNSSYPRCIHRLSSSFHACSSCGNSGKLDECPTMYERMHCRSYYRCTAARCGVKKRVERSQQDPSTVITTYEGQHTHQSPLMSRLLRGTTPRSPLLMQHLDGRRPDLLAAGTSATATSPMHLLRQEHRR</sequence>
<keyword evidence="4" id="KW-0804">Transcription</keyword>